<dbReference type="PATRIC" id="fig|505345.7.peg.125"/>
<organism evidence="3 4">
    <name type="scientific">Gallibacterium genomosp. 3</name>
    <dbReference type="NCBI Taxonomy" id="505345"/>
    <lineage>
        <taxon>Bacteria</taxon>
        <taxon>Pseudomonadati</taxon>
        <taxon>Pseudomonadota</taxon>
        <taxon>Gammaproteobacteria</taxon>
        <taxon>Pasteurellales</taxon>
        <taxon>Pasteurellaceae</taxon>
        <taxon>Gallibacterium</taxon>
    </lineage>
</organism>
<feature type="compositionally biased region" description="Basic and acidic residues" evidence="1">
    <location>
        <begin position="257"/>
        <end position="270"/>
    </location>
</feature>
<sequence length="384" mass="43164">MKFFSFCLSLLLLLYTPFSSADWNQVGKAEYNWGPFHIYTVSLFTENGDYSSEQRPLMLRIKFAKPVEGKNFAVSMVKEMALDQMKPEEVDQLRKRLIKNFPDFKPDDVLNYIALEKDGYFVLNDTILSEHFDKTFNHQFISIWLDSESSFKQLQPRLLGEDKEKQAEMAKADAAKKADPTAPTAISTAAAEVAQKAKADAQQGNQDQATPESVHITLGEKMPEQMILVEKNTEQSEPQTVTTAQTEEQVTNTQKMKNTDKSSEENKEASPSENASNGKTEQSVTPVENKAVPPMQQQTNNSAEAETMPSDKSASNSKDSQENASQETNKVTQSTAKQDTATEDDKAQQQKEDKSEEPKVDPEQPIEPPVEVDPIMPYQKYYCC</sequence>
<keyword evidence="2" id="KW-0732">Signal</keyword>
<feature type="region of interest" description="Disordered" evidence="1">
    <location>
        <begin position="231"/>
        <end position="384"/>
    </location>
</feature>
<protein>
    <recommendedName>
        <fullName evidence="5">Chalcone isomerase domain-containing protein</fullName>
    </recommendedName>
</protein>
<dbReference type="Proteomes" id="UP000243558">
    <property type="component" value="Unassembled WGS sequence"/>
</dbReference>
<dbReference type="EMBL" id="JTJM01000002">
    <property type="protein sequence ID" value="OBW94040.1"/>
    <property type="molecule type" value="Genomic_DNA"/>
</dbReference>
<evidence type="ECO:0000313" key="4">
    <source>
        <dbReference type="Proteomes" id="UP000243558"/>
    </source>
</evidence>
<name>A0A1A7NWT3_9PAST</name>
<evidence type="ECO:0000256" key="1">
    <source>
        <dbReference type="SAM" id="MobiDB-lite"/>
    </source>
</evidence>
<accession>A0A1A7NWT3</accession>
<proteinExistence type="predicted"/>
<feature type="chain" id="PRO_5008358854" description="Chalcone isomerase domain-containing protein" evidence="2">
    <location>
        <begin position="22"/>
        <end position="384"/>
    </location>
</feature>
<reference evidence="3 4" key="1">
    <citation type="submission" date="2014-11" db="EMBL/GenBank/DDBJ databases">
        <title>Pan-genome of Gallibacterium spp.</title>
        <authorList>
            <person name="Kudirkiene E."/>
            <person name="Bojesen A.M."/>
        </authorList>
    </citation>
    <scope>NUCLEOTIDE SEQUENCE [LARGE SCALE GENOMIC DNA]</scope>
    <source>
        <strain evidence="3 4">F151</strain>
    </source>
</reference>
<evidence type="ECO:0000256" key="2">
    <source>
        <dbReference type="SAM" id="SignalP"/>
    </source>
</evidence>
<evidence type="ECO:0000313" key="3">
    <source>
        <dbReference type="EMBL" id="OBW94040.1"/>
    </source>
</evidence>
<dbReference type="AlphaFoldDB" id="A0A1A7NWT3"/>
<feature type="compositionally biased region" description="Polar residues" evidence="1">
    <location>
        <begin position="271"/>
        <end position="286"/>
    </location>
</feature>
<feature type="compositionally biased region" description="Basic and acidic residues" evidence="1">
    <location>
        <begin position="343"/>
        <end position="362"/>
    </location>
</feature>
<gene>
    <name evidence="3" type="ORF">QV01_00630</name>
</gene>
<feature type="compositionally biased region" description="Low complexity" evidence="1">
    <location>
        <begin position="239"/>
        <end position="254"/>
    </location>
</feature>
<feature type="compositionally biased region" description="Polar residues" evidence="1">
    <location>
        <begin position="295"/>
        <end position="339"/>
    </location>
</feature>
<evidence type="ECO:0008006" key="5">
    <source>
        <dbReference type="Google" id="ProtNLM"/>
    </source>
</evidence>
<comment type="caution">
    <text evidence="3">The sequence shown here is derived from an EMBL/GenBank/DDBJ whole genome shotgun (WGS) entry which is preliminary data.</text>
</comment>
<dbReference type="RefSeq" id="WP_065238536.1">
    <property type="nucleotide sequence ID" value="NZ_JTJM01000002.1"/>
</dbReference>
<dbReference type="OrthoDB" id="8527419at2"/>
<feature type="signal peptide" evidence="2">
    <location>
        <begin position="1"/>
        <end position="21"/>
    </location>
</feature>
<keyword evidence="4" id="KW-1185">Reference proteome</keyword>